<dbReference type="GO" id="GO:0042597">
    <property type="term" value="C:periplasmic space"/>
    <property type="evidence" value="ECO:0007669"/>
    <property type="project" value="UniProtKB-SubCell"/>
</dbReference>
<dbReference type="EMBL" id="QVFU01000013">
    <property type="protein sequence ID" value="RFS45831.1"/>
    <property type="molecule type" value="Genomic_DNA"/>
</dbReference>
<evidence type="ECO:0000256" key="3">
    <source>
        <dbReference type="ARBA" id="ARBA00022729"/>
    </source>
</evidence>
<evidence type="ECO:0000313" key="5">
    <source>
        <dbReference type="EMBL" id="RFS45831.1"/>
    </source>
</evidence>
<dbReference type="InterPro" id="IPR015168">
    <property type="entry name" value="SsuA/THI5"/>
</dbReference>
<accession>A0A372FYE0</accession>
<organism evidence="5 6">
    <name type="scientific">Micromonospora craniellae</name>
    <dbReference type="NCBI Taxonomy" id="2294034"/>
    <lineage>
        <taxon>Bacteria</taxon>
        <taxon>Bacillati</taxon>
        <taxon>Actinomycetota</taxon>
        <taxon>Actinomycetes</taxon>
        <taxon>Micromonosporales</taxon>
        <taxon>Micromonosporaceae</taxon>
        <taxon>Micromonospora</taxon>
    </lineage>
</organism>
<keyword evidence="6" id="KW-1185">Reference proteome</keyword>
<dbReference type="PANTHER" id="PTHR30024">
    <property type="entry name" value="ALIPHATIC SULFONATES-BINDING PROTEIN-RELATED"/>
    <property type="match status" value="1"/>
</dbReference>
<evidence type="ECO:0000256" key="1">
    <source>
        <dbReference type="ARBA" id="ARBA00004418"/>
    </source>
</evidence>
<gene>
    <name evidence="5" type="ORF">D0Q02_14575</name>
</gene>
<dbReference type="Gene3D" id="3.40.190.10">
    <property type="entry name" value="Periplasmic binding protein-like II"/>
    <property type="match status" value="2"/>
</dbReference>
<evidence type="ECO:0000259" key="4">
    <source>
        <dbReference type="Pfam" id="PF09084"/>
    </source>
</evidence>
<dbReference type="AlphaFoldDB" id="A0A372FYE0"/>
<proteinExistence type="inferred from homology"/>
<reference evidence="5 6" key="1">
    <citation type="submission" date="2018-08" db="EMBL/GenBank/DDBJ databases">
        <title>Verrucosispora craniellae sp. nov., isolated from a marine sponge in the South China Sea.</title>
        <authorList>
            <person name="Li L."/>
            <person name="Lin H.W."/>
        </authorList>
    </citation>
    <scope>NUCLEOTIDE SEQUENCE [LARGE SCALE GENOMIC DNA]</scope>
    <source>
        <strain evidence="5 6">LHW63014</strain>
    </source>
</reference>
<comment type="caution">
    <text evidence="5">The sequence shown here is derived from an EMBL/GenBank/DDBJ whole genome shotgun (WGS) entry which is preliminary data.</text>
</comment>
<protein>
    <submittedName>
        <fullName evidence="5">ABC transporter substrate-binding protein</fullName>
    </submittedName>
</protein>
<keyword evidence="3" id="KW-0732">Signal</keyword>
<dbReference type="Proteomes" id="UP000262621">
    <property type="component" value="Unassembled WGS sequence"/>
</dbReference>
<evidence type="ECO:0000256" key="2">
    <source>
        <dbReference type="ARBA" id="ARBA00010742"/>
    </source>
</evidence>
<feature type="domain" description="SsuA/THI5-like" evidence="4">
    <location>
        <begin position="81"/>
        <end position="280"/>
    </location>
</feature>
<sequence length="359" mass="38390">MRPPGFHAGPYGLRHQEAIVSHLYSPGATLSRRRLLTGLGGALVGSALLTACGSDDADSGSNDGRTTIRLAGIPASALAAFKLALQEGAFEEAGLDIRYEEYAESAAVYTAYRAGQVDGGLGGIPSTANLVATGVDRKVVFALQRTTNGILVRADSGIQSLADLKGRKLGLFGSAIGSSTNQFFALCREYHGFNPTTDCEVQYGAPNLMAELLGQGDVDMALVIDPAGAPEVASGRYRSLGDLGVLLEEASGLQTFTAGWDFASDFIENNQEAVQAFIDVNLRYQTRFNNDQSLWDAALRELYDIDDQAVLDVIWNSQRGRLVEQWGDAEKQQAAQLLTFLSENGEPEFLPTVPDGLFA</sequence>
<dbReference type="Pfam" id="PF09084">
    <property type="entry name" value="NMT1"/>
    <property type="match status" value="1"/>
</dbReference>
<dbReference type="PANTHER" id="PTHR30024:SF47">
    <property type="entry name" value="TAURINE-BINDING PERIPLASMIC PROTEIN"/>
    <property type="match status" value="1"/>
</dbReference>
<name>A0A372FYE0_9ACTN</name>
<evidence type="ECO:0000313" key="6">
    <source>
        <dbReference type="Proteomes" id="UP000262621"/>
    </source>
</evidence>
<comment type="subcellular location">
    <subcellularLocation>
        <location evidence="1">Periplasm</location>
    </subcellularLocation>
</comment>
<dbReference type="GO" id="GO:0042918">
    <property type="term" value="P:alkanesulfonate transmembrane transport"/>
    <property type="evidence" value="ECO:0007669"/>
    <property type="project" value="TreeGrafter"/>
</dbReference>
<dbReference type="SUPFAM" id="SSF53850">
    <property type="entry name" value="Periplasmic binding protein-like II"/>
    <property type="match status" value="1"/>
</dbReference>
<comment type="similarity">
    <text evidence="2">Belongs to the bacterial solute-binding protein SsuA/TauA family.</text>
</comment>